<dbReference type="EMBL" id="CADCVE010000060">
    <property type="protein sequence ID" value="CAA9457460.1"/>
    <property type="molecule type" value="Genomic_DNA"/>
</dbReference>
<proteinExistence type="predicted"/>
<reference evidence="2" key="1">
    <citation type="submission" date="2020-02" db="EMBL/GenBank/DDBJ databases">
        <authorList>
            <person name="Meier V. D."/>
        </authorList>
    </citation>
    <scope>NUCLEOTIDE SEQUENCE</scope>
    <source>
        <strain evidence="2">AVDCRST_MAG28</strain>
    </source>
</reference>
<evidence type="ECO:0000259" key="1">
    <source>
        <dbReference type="Pfam" id="PF18480"/>
    </source>
</evidence>
<organism evidence="2">
    <name type="scientific">uncultured Rubrobacteraceae bacterium</name>
    <dbReference type="NCBI Taxonomy" id="349277"/>
    <lineage>
        <taxon>Bacteria</taxon>
        <taxon>Bacillati</taxon>
        <taxon>Actinomycetota</taxon>
        <taxon>Rubrobacteria</taxon>
        <taxon>Rubrobacterales</taxon>
        <taxon>Rubrobacteraceae</taxon>
        <taxon>environmental samples</taxon>
    </lineage>
</organism>
<dbReference type="Pfam" id="PF18480">
    <property type="entry name" value="DUF5615"/>
    <property type="match status" value="1"/>
</dbReference>
<sequence length="113" mass="12602">MIVWIDAQLSPYLAQWISSEFDVEALPVRDLGLRDAKDREIFPAAREAGAVVLTKDSDFVLLLEQLGSPPQILWLTIGNTSNAHLKEVLSRSFASAKELLLRGEALVEITEQR</sequence>
<gene>
    <name evidence="2" type="ORF">AVDCRST_MAG28-2713</name>
</gene>
<dbReference type="InterPro" id="IPR041049">
    <property type="entry name" value="DUF5615"/>
</dbReference>
<evidence type="ECO:0000313" key="2">
    <source>
        <dbReference type="EMBL" id="CAA9457460.1"/>
    </source>
</evidence>
<protein>
    <recommendedName>
        <fullName evidence="1">DUF5615 domain-containing protein</fullName>
    </recommendedName>
</protein>
<dbReference type="AlphaFoldDB" id="A0A6J4R703"/>
<feature type="domain" description="DUF5615" evidence="1">
    <location>
        <begin position="1"/>
        <end position="105"/>
    </location>
</feature>
<accession>A0A6J4R703</accession>
<name>A0A6J4R703_9ACTN</name>